<dbReference type="Gene3D" id="3.90.470.20">
    <property type="entry name" value="4'-phosphopantetheinyl transferase domain"/>
    <property type="match status" value="1"/>
</dbReference>
<gene>
    <name evidence="3" type="ORF">HMPREF9135_2470</name>
</gene>
<accession>U2NNI4</accession>
<evidence type="ECO:0000259" key="2">
    <source>
        <dbReference type="Pfam" id="PF01648"/>
    </source>
</evidence>
<evidence type="ECO:0000256" key="1">
    <source>
        <dbReference type="ARBA" id="ARBA00022679"/>
    </source>
</evidence>
<protein>
    <recommendedName>
        <fullName evidence="2">4'-phosphopantetheinyl transferase domain-containing protein</fullName>
    </recommendedName>
</protein>
<name>U2NNI4_9BACT</name>
<keyword evidence="4" id="KW-1185">Reference proteome</keyword>
<dbReference type="GO" id="GO:0008897">
    <property type="term" value="F:holo-[acyl-carrier-protein] synthase activity"/>
    <property type="evidence" value="ECO:0007669"/>
    <property type="project" value="InterPro"/>
</dbReference>
<sequence length="209" mass="23839">MALLKIEKLGSGVLLGLWEIEQEAEDLRPLVPESIWKKVLADCKSESRRKETLAVYALLHAMTGNRGLVISHEPSGRPVVEGWHISVSHTCGYAAVILSERYNVAVDVEYMSGRVDRIAERFIRRDECAPDTIGRLIVWCAKETLYKLYYEDELQYFDMRLVEQPVLETTMTAEGEVRRGVMENVLRKIAVGFCYRVTPAYVLTWAVGR</sequence>
<dbReference type="Proteomes" id="UP000016648">
    <property type="component" value="Unassembled WGS sequence"/>
</dbReference>
<evidence type="ECO:0000313" key="3">
    <source>
        <dbReference type="EMBL" id="ERK39620.1"/>
    </source>
</evidence>
<dbReference type="PATRIC" id="fig|1115809.3.peg.1032"/>
<dbReference type="AlphaFoldDB" id="U2NNI4"/>
<comment type="caution">
    <text evidence="3">The sequence shown here is derived from an EMBL/GenBank/DDBJ whole genome shotgun (WGS) entry which is preliminary data.</text>
</comment>
<organism evidence="3 4">
    <name type="scientific">Segatella baroniae F0067</name>
    <dbReference type="NCBI Taxonomy" id="1115809"/>
    <lineage>
        <taxon>Bacteria</taxon>
        <taxon>Pseudomonadati</taxon>
        <taxon>Bacteroidota</taxon>
        <taxon>Bacteroidia</taxon>
        <taxon>Bacteroidales</taxon>
        <taxon>Prevotellaceae</taxon>
        <taxon>Segatella</taxon>
    </lineage>
</organism>
<dbReference type="InterPro" id="IPR008278">
    <property type="entry name" value="4-PPantetheinyl_Trfase_dom"/>
</dbReference>
<evidence type="ECO:0000313" key="4">
    <source>
        <dbReference type="Proteomes" id="UP000016648"/>
    </source>
</evidence>
<feature type="domain" description="4'-phosphopantetheinyl transferase" evidence="2">
    <location>
        <begin position="104"/>
        <end position="163"/>
    </location>
</feature>
<reference evidence="3 4" key="1">
    <citation type="submission" date="2013-08" db="EMBL/GenBank/DDBJ databases">
        <authorList>
            <person name="Durkin A.S."/>
            <person name="Haft D.R."/>
            <person name="McCorrison J."/>
            <person name="Torralba M."/>
            <person name="Gillis M."/>
            <person name="Haft D.H."/>
            <person name="Methe B."/>
            <person name="Sutton G."/>
            <person name="Nelson K.E."/>
        </authorList>
    </citation>
    <scope>NUCLEOTIDE SEQUENCE [LARGE SCALE GENOMIC DNA]</scope>
    <source>
        <strain evidence="3 4">F0067</strain>
    </source>
</reference>
<dbReference type="EMBL" id="AWEY01000014">
    <property type="protein sequence ID" value="ERK39620.1"/>
    <property type="molecule type" value="Genomic_DNA"/>
</dbReference>
<dbReference type="InterPro" id="IPR037143">
    <property type="entry name" value="4-PPantetheinyl_Trfase_dom_sf"/>
</dbReference>
<keyword evidence="1" id="KW-0808">Transferase</keyword>
<proteinExistence type="predicted"/>
<dbReference type="RefSeq" id="WP_021589388.1">
    <property type="nucleotide sequence ID" value="NZ_AWEY01000014.1"/>
</dbReference>
<dbReference type="GO" id="GO:0000287">
    <property type="term" value="F:magnesium ion binding"/>
    <property type="evidence" value="ECO:0007669"/>
    <property type="project" value="InterPro"/>
</dbReference>
<dbReference type="Pfam" id="PF01648">
    <property type="entry name" value="ACPS"/>
    <property type="match status" value="1"/>
</dbReference>